<evidence type="ECO:0000313" key="18">
    <source>
        <dbReference type="Proteomes" id="UP001519273"/>
    </source>
</evidence>
<gene>
    <name evidence="17" type="ORF">J2Z20_000401</name>
</gene>
<dbReference type="CDD" id="cd00063">
    <property type="entry name" value="FN3"/>
    <property type="match status" value="1"/>
</dbReference>
<comment type="catalytic activity">
    <reaction evidence="13">
        <text>Preferential cleavage: (Ac)2-L-Lys-D-Ala-|-D-Ala. Also transpeptidation of peptidyl-alanyl moieties that are N-acyl substituents of D-alanine.</text>
        <dbReference type="EC" id="3.4.16.4"/>
    </reaction>
</comment>
<evidence type="ECO:0000256" key="14">
    <source>
        <dbReference type="ARBA" id="ARBA00049902"/>
    </source>
</evidence>
<dbReference type="InterPro" id="IPR001460">
    <property type="entry name" value="PCN-bd_Tpept"/>
</dbReference>
<keyword evidence="9" id="KW-0573">Peptidoglycan synthesis</keyword>
<dbReference type="InterPro" id="IPR036950">
    <property type="entry name" value="PBP_transglycosylase"/>
</dbReference>
<keyword evidence="18" id="KW-1185">Reference proteome</keyword>
<evidence type="ECO:0000256" key="1">
    <source>
        <dbReference type="ARBA" id="ARBA00004236"/>
    </source>
</evidence>
<keyword evidence="12" id="KW-0961">Cell wall biogenesis/degradation</keyword>
<comment type="catalytic activity">
    <reaction evidence="14">
        <text>[GlcNAc-(1-&gt;4)-Mur2Ac(oyl-L-Ala-gamma-D-Glu-L-Lys-D-Ala-D-Ala)](n)-di-trans,octa-cis-undecaprenyl diphosphate + beta-D-GlcNAc-(1-&gt;4)-Mur2Ac(oyl-L-Ala-gamma-D-Glu-L-Lys-D-Ala-D-Ala)-di-trans,octa-cis-undecaprenyl diphosphate = [GlcNAc-(1-&gt;4)-Mur2Ac(oyl-L-Ala-gamma-D-Glu-L-Lys-D-Ala-D-Ala)](n+1)-di-trans,octa-cis-undecaprenyl diphosphate + di-trans,octa-cis-undecaprenyl diphosphate + H(+)</text>
        <dbReference type="Rhea" id="RHEA:23708"/>
        <dbReference type="Rhea" id="RHEA-COMP:9602"/>
        <dbReference type="Rhea" id="RHEA-COMP:9603"/>
        <dbReference type="ChEBI" id="CHEBI:15378"/>
        <dbReference type="ChEBI" id="CHEBI:58405"/>
        <dbReference type="ChEBI" id="CHEBI:60033"/>
        <dbReference type="ChEBI" id="CHEBI:78435"/>
        <dbReference type="EC" id="2.4.99.28"/>
    </reaction>
</comment>
<dbReference type="InterPro" id="IPR036116">
    <property type="entry name" value="FN3_sf"/>
</dbReference>
<dbReference type="InterPro" id="IPR001264">
    <property type="entry name" value="Glyco_trans_51"/>
</dbReference>
<dbReference type="Pfam" id="PF00912">
    <property type="entry name" value="Transgly"/>
    <property type="match status" value="1"/>
</dbReference>
<evidence type="ECO:0000256" key="5">
    <source>
        <dbReference type="ARBA" id="ARBA00022676"/>
    </source>
</evidence>
<dbReference type="Pfam" id="PF00905">
    <property type="entry name" value="Transpeptidase"/>
    <property type="match status" value="1"/>
</dbReference>
<evidence type="ECO:0000256" key="11">
    <source>
        <dbReference type="ARBA" id="ARBA00023268"/>
    </source>
</evidence>
<keyword evidence="5" id="KW-0328">Glycosyltransferase</keyword>
<evidence type="ECO:0000256" key="7">
    <source>
        <dbReference type="ARBA" id="ARBA00022801"/>
    </source>
</evidence>
<dbReference type="Proteomes" id="UP001519273">
    <property type="component" value="Unassembled WGS sequence"/>
</dbReference>
<comment type="caution">
    <text evidence="17">The sequence shown here is derived from an EMBL/GenBank/DDBJ whole genome shotgun (WGS) entry which is preliminary data.</text>
</comment>
<dbReference type="PANTHER" id="PTHR32282:SF11">
    <property type="entry name" value="PENICILLIN-BINDING PROTEIN 1B"/>
    <property type="match status" value="1"/>
</dbReference>
<evidence type="ECO:0000259" key="16">
    <source>
        <dbReference type="PROSITE" id="PS50853"/>
    </source>
</evidence>
<dbReference type="SUPFAM" id="SSF53955">
    <property type="entry name" value="Lysozyme-like"/>
    <property type="match status" value="1"/>
</dbReference>
<comment type="subcellular location">
    <subcellularLocation>
        <location evidence="1">Cell membrane</location>
    </subcellularLocation>
</comment>
<evidence type="ECO:0000256" key="2">
    <source>
        <dbReference type="ARBA" id="ARBA00022475"/>
    </source>
</evidence>
<dbReference type="SUPFAM" id="SSF56601">
    <property type="entry name" value="beta-lactamase/transpeptidase-like"/>
    <property type="match status" value="1"/>
</dbReference>
<dbReference type="PROSITE" id="PS50853">
    <property type="entry name" value="FN3"/>
    <property type="match status" value="1"/>
</dbReference>
<keyword evidence="7" id="KW-0378">Hydrolase</keyword>
<evidence type="ECO:0000256" key="15">
    <source>
        <dbReference type="SAM" id="Phobius"/>
    </source>
</evidence>
<evidence type="ECO:0000256" key="6">
    <source>
        <dbReference type="ARBA" id="ARBA00022679"/>
    </source>
</evidence>
<keyword evidence="15" id="KW-1133">Transmembrane helix</keyword>
<organism evidence="17 18">
    <name type="scientific">Paenibacillus sediminis</name>
    <dbReference type="NCBI Taxonomy" id="664909"/>
    <lineage>
        <taxon>Bacteria</taxon>
        <taxon>Bacillati</taxon>
        <taxon>Bacillota</taxon>
        <taxon>Bacilli</taxon>
        <taxon>Bacillales</taxon>
        <taxon>Paenibacillaceae</taxon>
        <taxon>Paenibacillus</taxon>
    </lineage>
</organism>
<dbReference type="PANTHER" id="PTHR32282">
    <property type="entry name" value="BINDING PROTEIN TRANSPEPTIDASE, PUTATIVE-RELATED"/>
    <property type="match status" value="1"/>
</dbReference>
<dbReference type="Gene3D" id="3.40.710.10">
    <property type="entry name" value="DD-peptidase/beta-lactamase superfamily"/>
    <property type="match status" value="1"/>
</dbReference>
<proteinExistence type="predicted"/>
<keyword evidence="2" id="KW-1003">Cell membrane</keyword>
<evidence type="ECO:0000313" key="17">
    <source>
        <dbReference type="EMBL" id="MBP1935540.1"/>
    </source>
</evidence>
<keyword evidence="6" id="KW-0808">Transferase</keyword>
<dbReference type="InterPro" id="IPR003961">
    <property type="entry name" value="FN3_dom"/>
</dbReference>
<feature type="domain" description="Fibronectin type-III" evidence="16">
    <location>
        <begin position="929"/>
        <end position="1017"/>
    </location>
</feature>
<evidence type="ECO:0000256" key="9">
    <source>
        <dbReference type="ARBA" id="ARBA00022984"/>
    </source>
</evidence>
<reference evidence="17 18" key="1">
    <citation type="submission" date="2021-03" db="EMBL/GenBank/DDBJ databases">
        <title>Genomic Encyclopedia of Type Strains, Phase IV (KMG-IV): sequencing the most valuable type-strain genomes for metagenomic binning, comparative biology and taxonomic classification.</title>
        <authorList>
            <person name="Goeker M."/>
        </authorList>
    </citation>
    <scope>NUCLEOTIDE SEQUENCE [LARGE SCALE GENOMIC DNA]</scope>
    <source>
        <strain evidence="17 18">DSM 23491</strain>
    </source>
</reference>
<evidence type="ECO:0000256" key="12">
    <source>
        <dbReference type="ARBA" id="ARBA00023316"/>
    </source>
</evidence>
<accession>A0ABS4GZ43</accession>
<keyword evidence="10 15" id="KW-0472">Membrane</keyword>
<dbReference type="InterPro" id="IPR012338">
    <property type="entry name" value="Beta-lactam/transpept-like"/>
</dbReference>
<evidence type="ECO:0000256" key="13">
    <source>
        <dbReference type="ARBA" id="ARBA00034000"/>
    </source>
</evidence>
<dbReference type="Gene3D" id="1.10.3810.10">
    <property type="entry name" value="Biosynthetic peptidoglycan transglycosylase-like"/>
    <property type="match status" value="1"/>
</dbReference>
<dbReference type="InterPro" id="IPR050396">
    <property type="entry name" value="Glycosyltr_51/Transpeptidase"/>
</dbReference>
<evidence type="ECO:0000256" key="3">
    <source>
        <dbReference type="ARBA" id="ARBA00022645"/>
    </source>
</evidence>
<dbReference type="InterPro" id="IPR023346">
    <property type="entry name" value="Lysozyme-like_dom_sf"/>
</dbReference>
<name>A0ABS4GZ43_9BACL</name>
<dbReference type="EMBL" id="JAGGKP010000001">
    <property type="protein sequence ID" value="MBP1935540.1"/>
    <property type="molecule type" value="Genomic_DNA"/>
</dbReference>
<evidence type="ECO:0000256" key="8">
    <source>
        <dbReference type="ARBA" id="ARBA00022960"/>
    </source>
</evidence>
<dbReference type="InterPro" id="IPR013783">
    <property type="entry name" value="Ig-like_fold"/>
</dbReference>
<evidence type="ECO:0000256" key="4">
    <source>
        <dbReference type="ARBA" id="ARBA00022670"/>
    </source>
</evidence>
<keyword evidence="4" id="KW-0645">Protease</keyword>
<keyword evidence="11" id="KW-0511">Multifunctional enzyme</keyword>
<keyword evidence="15" id="KW-0812">Transmembrane</keyword>
<dbReference type="SUPFAM" id="SSF49265">
    <property type="entry name" value="Fibronectin type III"/>
    <property type="match status" value="2"/>
</dbReference>
<keyword evidence="8" id="KW-0133">Cell shape</keyword>
<dbReference type="RefSeq" id="WP_209844873.1">
    <property type="nucleotide sequence ID" value="NZ_CBCRVE010000001.1"/>
</dbReference>
<keyword evidence="3" id="KW-0121">Carboxypeptidase</keyword>
<protein>
    <submittedName>
        <fullName evidence="17">Penicillin-binding protein</fullName>
    </submittedName>
</protein>
<feature type="transmembrane region" description="Helical" evidence="15">
    <location>
        <begin position="26"/>
        <end position="50"/>
    </location>
</feature>
<evidence type="ECO:0000256" key="10">
    <source>
        <dbReference type="ARBA" id="ARBA00023136"/>
    </source>
</evidence>
<dbReference type="Gene3D" id="2.60.40.10">
    <property type="entry name" value="Immunoglobulins"/>
    <property type="match status" value="2"/>
</dbReference>
<sequence>MDEEKNTKPEQRAPRKKKTGRRVLSVVKWLFIIGFTGILLLGGSVIGYMASILKDEPVRSRAVIEQKINTNAITGFAYFRDGTPIGQLRTEEDRRLVNFKDIPSSVIDAVLAIEDNDFYHHIGVDFKGTMRAVKQRLFHESVQTGGSTLTQQLARRVFLNLDKTDNRKVKEIFLALRLERFLSKDEILTAYLNKVPFGNGSTGYNVYGIKAAAKGIFGIDDLNKLNIAQSAYLAGLPQLPSSYSAFNGKGEFSEKGFNRAIKRQHLVLDRMLEEGKITQQQYNEALAFDIKGSLAKPSQKAYATYPYLMIETEREASEMIAMSENKSLTKENISDVENAAFLEEAHQQLLTGGYRVYTTIDKKVYNAMHDVAENKDNFSKDSDTKGVEQTAAMMIDHKTGAILGMIEGRDFNKEQMNYATQMVRQPGSTMKPIAAYLPALEEGLIQPASILDDSPIILKDYQKGFHIPVNANNRYQGLVTARKALNESLNIPALKLFNNIVTIDKAWAFARKLGITTIQPEDYEAKTGVLGGLKYGVTVEELTNAYGSIPNQGVFNDAYMIEKIVDSKGNIVYTHEPDPQRVYSEQTAYLMTDMLRTVITDGTGKSIKTEFKQYGKIPISGKTGSTQNYGDVWFMGFTPDVTLGVWAGYEQPINTLNKDARGRARSIWALIMNEVTEKSPELFTTKAFKQPDGIVKMTVSGYSGKKPTELTDKLVTDIFNQKYVPTEPDDGIIQAKYITYEGVNYIPNEKTPLDMVKEQVVVKREKPIGQLVKELEEAFSQMKGDHKPISYYMPEDAGVDAPIEPDPRVDDGQVPSAPTNVKLENKGGAVIITFNSNAEKDVVGYRLYRSLNGGAFQNQGSPILTGDKTQFKSYISDGNSYDYYITAVDVVGNESTPSQIVNYGSSYVPITPEIPIDNGSSDGDVTTIPSSPVQVTAKSSDFGVQLNWEANNETEKVTSYNIYYSDSQDGPFSKIDSSPAAQFDYTTMTPVKGWFYITAVNAAGESTPSKAIYYETR</sequence>